<dbReference type="PANTHER" id="PTHR43240">
    <property type="entry name" value="1,4-DIHYDROXY-2-NAPHTHOYL-COA THIOESTERASE 1"/>
    <property type="match status" value="1"/>
</dbReference>
<keyword evidence="3" id="KW-1185">Reference proteome</keyword>
<dbReference type="SUPFAM" id="SSF54637">
    <property type="entry name" value="Thioesterase/thiol ester dehydrase-isomerase"/>
    <property type="match status" value="1"/>
</dbReference>
<feature type="domain" description="Acyl-CoA thioesterase-like N-terminal HotDog" evidence="1">
    <location>
        <begin position="38"/>
        <end position="128"/>
    </location>
</feature>
<dbReference type="InterPro" id="IPR049449">
    <property type="entry name" value="TesB_ACOT8-like_N"/>
</dbReference>
<evidence type="ECO:0000313" key="3">
    <source>
        <dbReference type="Proteomes" id="UP000270021"/>
    </source>
</evidence>
<dbReference type="InterPro" id="IPR029069">
    <property type="entry name" value="HotDog_dom_sf"/>
</dbReference>
<dbReference type="Gene3D" id="3.10.129.10">
    <property type="entry name" value="Hotdog Thioesterase"/>
    <property type="match status" value="1"/>
</dbReference>
<sequence length="140" mass="14265">MTIDAVQAAIDSGPYNRWLGLTVADLTKDSITIEAEATPEWTNATGNAVVHGGIISALLDVAACFSLVGSLGGTAPTIDLTTHFLRAVTPGKIIVTGRLIKPGRAIAIAEAELSNEGGKTAAIARGTFAASAVTPVEIPQ</sequence>
<dbReference type="Pfam" id="PF13622">
    <property type="entry name" value="4HBT_3"/>
    <property type="match status" value="1"/>
</dbReference>
<dbReference type="NCBIfam" id="TIGR00369">
    <property type="entry name" value="unchar_dom_1"/>
    <property type="match status" value="1"/>
</dbReference>
<protein>
    <submittedName>
        <fullName evidence="2">PaaI family thioesterase</fullName>
    </submittedName>
</protein>
<dbReference type="GO" id="GO:0016790">
    <property type="term" value="F:thiolester hydrolase activity"/>
    <property type="evidence" value="ECO:0007669"/>
    <property type="project" value="UniProtKB-ARBA"/>
</dbReference>
<evidence type="ECO:0000313" key="2">
    <source>
        <dbReference type="EMBL" id="AZN30504.1"/>
    </source>
</evidence>
<reference evidence="2 3" key="1">
    <citation type="submission" date="2018-12" db="EMBL/GenBank/DDBJ databases">
        <title>Complete genome sequence of Flaviflexus salsibiostraticola KCTC 33148.</title>
        <authorList>
            <person name="Bae J.-W."/>
        </authorList>
    </citation>
    <scope>NUCLEOTIDE SEQUENCE [LARGE SCALE GENOMIC DNA]</scope>
    <source>
        <strain evidence="2 3">KCTC 33148</strain>
    </source>
</reference>
<proteinExistence type="predicted"/>
<dbReference type="CDD" id="cd03443">
    <property type="entry name" value="PaaI_thioesterase"/>
    <property type="match status" value="1"/>
</dbReference>
<organism evidence="2 3">
    <name type="scientific">Flaviflexus salsibiostraticola</name>
    <dbReference type="NCBI Taxonomy" id="1282737"/>
    <lineage>
        <taxon>Bacteria</taxon>
        <taxon>Bacillati</taxon>
        <taxon>Actinomycetota</taxon>
        <taxon>Actinomycetes</taxon>
        <taxon>Actinomycetales</taxon>
        <taxon>Actinomycetaceae</taxon>
        <taxon>Flaviflexus</taxon>
    </lineage>
</organism>
<dbReference type="Proteomes" id="UP000270021">
    <property type="component" value="Chromosome"/>
</dbReference>
<name>A0A3S8ZAL1_9ACTO</name>
<dbReference type="RefSeq" id="WP_126041299.1">
    <property type="nucleotide sequence ID" value="NZ_CP034438.1"/>
</dbReference>
<gene>
    <name evidence="2" type="ORF">EJO69_09435</name>
</gene>
<dbReference type="AlphaFoldDB" id="A0A3S8ZAL1"/>
<evidence type="ECO:0000259" key="1">
    <source>
        <dbReference type="Pfam" id="PF13622"/>
    </source>
</evidence>
<dbReference type="OrthoDB" id="9813282at2"/>
<accession>A0A3S8ZAL1</accession>
<dbReference type="KEGG" id="fsl:EJO69_09435"/>
<dbReference type="InterPro" id="IPR003736">
    <property type="entry name" value="PAAI_dom"/>
</dbReference>
<dbReference type="EMBL" id="CP034438">
    <property type="protein sequence ID" value="AZN30504.1"/>
    <property type="molecule type" value="Genomic_DNA"/>
</dbReference>